<dbReference type="RefSeq" id="XP_033673599.1">
    <property type="nucleotide sequence ID" value="XM_033803717.1"/>
</dbReference>
<dbReference type="AlphaFoldDB" id="A0A6A6D2W2"/>
<dbReference type="InterPro" id="IPR029069">
    <property type="entry name" value="HotDog_dom_sf"/>
</dbReference>
<dbReference type="Pfam" id="PF03061">
    <property type="entry name" value="4HBT"/>
    <property type="match status" value="1"/>
</dbReference>
<feature type="domain" description="Thioesterase" evidence="1">
    <location>
        <begin position="56"/>
        <end position="115"/>
    </location>
</feature>
<dbReference type="SUPFAM" id="SSF54637">
    <property type="entry name" value="Thioesterase/thiol ester dehydrase-isomerase"/>
    <property type="match status" value="1"/>
</dbReference>
<dbReference type="PANTHER" id="PTHR47260">
    <property type="entry name" value="UPF0644 PROTEIN PB2B4.06"/>
    <property type="match status" value="1"/>
</dbReference>
<dbReference type="InterPro" id="IPR006683">
    <property type="entry name" value="Thioestr_dom"/>
</dbReference>
<protein>
    <recommendedName>
        <fullName evidence="1">Thioesterase domain-containing protein</fullName>
    </recommendedName>
</protein>
<dbReference type="GeneID" id="54556989"/>
<dbReference type="PANTHER" id="PTHR47260:SF1">
    <property type="entry name" value="UPF0644 PROTEIN PB2B4.06"/>
    <property type="match status" value="1"/>
</dbReference>
<proteinExistence type="predicted"/>
<keyword evidence="3" id="KW-1185">Reference proteome</keyword>
<organism evidence="2 3">
    <name type="scientific">Zasmidium cellare ATCC 36951</name>
    <dbReference type="NCBI Taxonomy" id="1080233"/>
    <lineage>
        <taxon>Eukaryota</taxon>
        <taxon>Fungi</taxon>
        <taxon>Dikarya</taxon>
        <taxon>Ascomycota</taxon>
        <taxon>Pezizomycotina</taxon>
        <taxon>Dothideomycetes</taxon>
        <taxon>Dothideomycetidae</taxon>
        <taxon>Mycosphaerellales</taxon>
        <taxon>Mycosphaerellaceae</taxon>
        <taxon>Zasmidium</taxon>
    </lineage>
</organism>
<evidence type="ECO:0000313" key="3">
    <source>
        <dbReference type="Proteomes" id="UP000799537"/>
    </source>
</evidence>
<evidence type="ECO:0000313" key="2">
    <source>
        <dbReference type="EMBL" id="KAF2172710.1"/>
    </source>
</evidence>
<dbReference type="EMBL" id="ML993580">
    <property type="protein sequence ID" value="KAF2172710.1"/>
    <property type="molecule type" value="Genomic_DNA"/>
</dbReference>
<accession>A0A6A6D2W2</accession>
<evidence type="ECO:0000259" key="1">
    <source>
        <dbReference type="Pfam" id="PF03061"/>
    </source>
</evidence>
<name>A0A6A6D2W2_ZASCE</name>
<gene>
    <name evidence="2" type="ORF">M409DRAFT_16671</name>
</gene>
<dbReference type="Proteomes" id="UP000799537">
    <property type="component" value="Unassembled WGS sequence"/>
</dbReference>
<dbReference type="InterPro" id="IPR052061">
    <property type="entry name" value="PTE-AB_protein"/>
</dbReference>
<reference evidence="2" key="1">
    <citation type="journal article" date="2020" name="Stud. Mycol.">
        <title>101 Dothideomycetes genomes: a test case for predicting lifestyles and emergence of pathogens.</title>
        <authorList>
            <person name="Haridas S."/>
            <person name="Albert R."/>
            <person name="Binder M."/>
            <person name="Bloem J."/>
            <person name="Labutti K."/>
            <person name="Salamov A."/>
            <person name="Andreopoulos B."/>
            <person name="Baker S."/>
            <person name="Barry K."/>
            <person name="Bills G."/>
            <person name="Bluhm B."/>
            <person name="Cannon C."/>
            <person name="Castanera R."/>
            <person name="Culley D."/>
            <person name="Daum C."/>
            <person name="Ezra D."/>
            <person name="Gonzalez J."/>
            <person name="Henrissat B."/>
            <person name="Kuo A."/>
            <person name="Liang C."/>
            <person name="Lipzen A."/>
            <person name="Lutzoni F."/>
            <person name="Magnuson J."/>
            <person name="Mondo S."/>
            <person name="Nolan M."/>
            <person name="Ohm R."/>
            <person name="Pangilinan J."/>
            <person name="Park H.-J."/>
            <person name="Ramirez L."/>
            <person name="Alfaro M."/>
            <person name="Sun H."/>
            <person name="Tritt A."/>
            <person name="Yoshinaga Y."/>
            <person name="Zwiers L.-H."/>
            <person name="Turgeon B."/>
            <person name="Goodwin S."/>
            <person name="Spatafora J."/>
            <person name="Crous P."/>
            <person name="Grigoriev I."/>
        </authorList>
    </citation>
    <scope>NUCLEOTIDE SEQUENCE</scope>
    <source>
        <strain evidence="2">ATCC 36951</strain>
    </source>
</reference>
<dbReference type="OrthoDB" id="506431at2759"/>
<dbReference type="Gene3D" id="3.10.129.10">
    <property type="entry name" value="Hotdog Thioesterase"/>
    <property type="match status" value="1"/>
</dbReference>
<dbReference type="CDD" id="cd03443">
    <property type="entry name" value="PaaI_thioesterase"/>
    <property type="match status" value="1"/>
</dbReference>
<sequence>MAKTWNTPETITALLSFYRPSKSPTPSVYPQSETERAEVRRFYTFGKDLNAHPDLLHGGVISCLLDSSLGGAVGMALRETAVSNTMFTVQLNVSYKKPVRTPGTVMLRCWVTRVEEDGRKVWAYGVVEGDGGVVHAMAEGMWLSGTKKKGKL</sequence>